<feature type="region of interest" description="Disordered" evidence="1">
    <location>
        <begin position="428"/>
        <end position="484"/>
    </location>
</feature>
<dbReference type="Gene3D" id="1.20.5.170">
    <property type="match status" value="1"/>
</dbReference>
<feature type="non-terminal residue" evidence="3">
    <location>
        <position position="517"/>
    </location>
</feature>
<dbReference type="GO" id="GO:0003700">
    <property type="term" value="F:DNA-binding transcription factor activity"/>
    <property type="evidence" value="ECO:0007669"/>
    <property type="project" value="InterPro"/>
</dbReference>
<organism evidence="3 4">
    <name type="scientific">Tetrabaena socialis</name>
    <dbReference type="NCBI Taxonomy" id="47790"/>
    <lineage>
        <taxon>Eukaryota</taxon>
        <taxon>Viridiplantae</taxon>
        <taxon>Chlorophyta</taxon>
        <taxon>core chlorophytes</taxon>
        <taxon>Chlorophyceae</taxon>
        <taxon>CS clade</taxon>
        <taxon>Chlamydomonadales</taxon>
        <taxon>Tetrabaenaceae</taxon>
        <taxon>Tetrabaena</taxon>
    </lineage>
</organism>
<evidence type="ECO:0000259" key="2">
    <source>
        <dbReference type="PROSITE" id="PS50217"/>
    </source>
</evidence>
<dbReference type="AlphaFoldDB" id="A0A2J8AJX7"/>
<keyword evidence="4" id="KW-1185">Reference proteome</keyword>
<dbReference type="Pfam" id="PF00170">
    <property type="entry name" value="bZIP_1"/>
    <property type="match status" value="1"/>
</dbReference>
<dbReference type="InterPro" id="IPR004827">
    <property type="entry name" value="bZIP"/>
</dbReference>
<dbReference type="PROSITE" id="PS50217">
    <property type="entry name" value="BZIP"/>
    <property type="match status" value="1"/>
</dbReference>
<gene>
    <name evidence="3" type="ORF">TSOC_000222</name>
</gene>
<evidence type="ECO:0000313" key="3">
    <source>
        <dbReference type="EMBL" id="PNH12826.1"/>
    </source>
</evidence>
<proteinExistence type="predicted"/>
<dbReference type="InterPro" id="IPR046347">
    <property type="entry name" value="bZIP_sf"/>
</dbReference>
<evidence type="ECO:0000256" key="1">
    <source>
        <dbReference type="SAM" id="MobiDB-lite"/>
    </source>
</evidence>
<dbReference type="PROSITE" id="PS00036">
    <property type="entry name" value="BZIP_BASIC"/>
    <property type="match status" value="1"/>
</dbReference>
<accession>A0A2J8AJX7</accession>
<feature type="compositionally biased region" description="Low complexity" evidence="1">
    <location>
        <begin position="432"/>
        <end position="448"/>
    </location>
</feature>
<dbReference type="Proteomes" id="UP000236333">
    <property type="component" value="Unassembled WGS sequence"/>
</dbReference>
<reference evidence="3 4" key="1">
    <citation type="journal article" date="2017" name="Mol. Biol. Evol.">
        <title>The 4-celled Tetrabaena socialis nuclear genome reveals the essential components for genetic control of cell number at the origin of multicellularity in the volvocine lineage.</title>
        <authorList>
            <person name="Featherston J."/>
            <person name="Arakaki Y."/>
            <person name="Hanschen E.R."/>
            <person name="Ferris P.J."/>
            <person name="Michod R.E."/>
            <person name="Olson B.J.S.C."/>
            <person name="Nozaki H."/>
            <person name="Durand P.M."/>
        </authorList>
    </citation>
    <scope>NUCLEOTIDE SEQUENCE [LARGE SCALE GENOMIC DNA]</scope>
    <source>
        <strain evidence="3 4">NIES-571</strain>
    </source>
</reference>
<dbReference type="EMBL" id="PGGS01000003">
    <property type="protein sequence ID" value="PNH12826.1"/>
    <property type="molecule type" value="Genomic_DNA"/>
</dbReference>
<dbReference type="OrthoDB" id="547095at2759"/>
<sequence>SPEDAGADFSGEQPLDDNFSEDGEPENELEALQNLPAEERRKALRRLRNRESARRVRARRLAEMSNMEVTVHGMQDENTQLKAMTRKLQNHVYEITAKYESAVAENAQLRTELQVTRRMSMQCDSSFAAPTAPISTGQGPNSGPQYASPFVAPCGADGVDRSPSTAPCLSMGHATLRGAAVHESSAMDIQQQRVALEEVVFLLKEHKRRGHPAVANAVVVEHSTCSEIASTATGCLNNNNAAAAAKLPSPLPEGSMFGGAGEGFCTSAVLGQRLGSGGPSLPESGAAPSNMRAYQSEGVMMHAVDVRGGFGQSQLSLTSSLNAAQAPPLSQMQQIQQQHQMQQMQLQMQQQQQLAGSGPLSTFNLQPQQMHNQQQQQLAGMQGCSDPLLQLRQQQMLSQCGQQNHSAAMFSGLTAPFYSASSFLTAQGSGGQQAQANNSNNNNSGNNAMSVMQGGQLNRGGSYADAGRGFGGAPQGPAMHPQWLGHPGGPVVTMQCPDVPLDDCFMSLVDEFLPQDL</sequence>
<protein>
    <recommendedName>
        <fullName evidence="2">BZIP domain-containing protein</fullName>
    </recommendedName>
</protein>
<dbReference type="SUPFAM" id="SSF57959">
    <property type="entry name" value="Leucine zipper domain"/>
    <property type="match status" value="1"/>
</dbReference>
<dbReference type="SMART" id="SM00338">
    <property type="entry name" value="BRLZ"/>
    <property type="match status" value="1"/>
</dbReference>
<feature type="non-terminal residue" evidence="3">
    <location>
        <position position="1"/>
    </location>
</feature>
<evidence type="ECO:0000313" key="4">
    <source>
        <dbReference type="Proteomes" id="UP000236333"/>
    </source>
</evidence>
<feature type="domain" description="BZIP" evidence="2">
    <location>
        <begin position="39"/>
        <end position="102"/>
    </location>
</feature>
<comment type="caution">
    <text evidence="3">The sequence shown here is derived from an EMBL/GenBank/DDBJ whole genome shotgun (WGS) entry which is preliminary data.</text>
</comment>
<name>A0A2J8AJX7_9CHLO</name>
<feature type="compositionally biased region" description="Acidic residues" evidence="1">
    <location>
        <begin position="14"/>
        <end position="29"/>
    </location>
</feature>
<feature type="region of interest" description="Disordered" evidence="1">
    <location>
        <begin position="1"/>
        <end position="37"/>
    </location>
</feature>